<dbReference type="Pfam" id="PF01593">
    <property type="entry name" value="Amino_oxidase"/>
    <property type="match status" value="1"/>
</dbReference>
<dbReference type="Gene3D" id="3.90.660.10">
    <property type="match status" value="1"/>
</dbReference>
<evidence type="ECO:0000259" key="3">
    <source>
        <dbReference type="Pfam" id="PF01593"/>
    </source>
</evidence>
<dbReference type="PRINTS" id="PR00757">
    <property type="entry name" value="AMINEOXDASEF"/>
</dbReference>
<comment type="caution">
    <text evidence="4">The sequence shown here is derived from an EMBL/GenBank/DDBJ whole genome shotgun (WGS) entry which is preliminary data.</text>
</comment>
<evidence type="ECO:0000256" key="2">
    <source>
        <dbReference type="ARBA" id="ARBA00023002"/>
    </source>
</evidence>
<gene>
    <name evidence="4" type="ORF">JOC86_000333</name>
</gene>
<dbReference type="InterPro" id="IPR002937">
    <property type="entry name" value="Amino_oxidase"/>
</dbReference>
<proteinExistence type="predicted"/>
<keyword evidence="5" id="KW-1185">Reference proteome</keyword>
<dbReference type="SUPFAM" id="SSF51905">
    <property type="entry name" value="FAD/NAD(P)-binding domain"/>
    <property type="match status" value="1"/>
</dbReference>
<reference evidence="4 5" key="1">
    <citation type="submission" date="2021-01" db="EMBL/GenBank/DDBJ databases">
        <title>Genomic Encyclopedia of Type Strains, Phase IV (KMG-IV): sequencing the most valuable type-strain genomes for metagenomic binning, comparative biology and taxonomic classification.</title>
        <authorList>
            <person name="Goeker M."/>
        </authorList>
    </citation>
    <scope>NUCLEOTIDE SEQUENCE [LARGE SCALE GENOMIC DNA]</scope>
    <source>
        <strain evidence="4 5">DSM 24834</strain>
    </source>
</reference>
<protein>
    <submittedName>
        <fullName evidence="4">Monoamine oxidase</fullName>
        <ecNumber evidence="4">1.4.3.4</ecNumber>
    </submittedName>
</protein>
<sequence>MSIQNIYLKSMFRGLTYPLDHLSIIEKGLPFNDLPLKTVTIVGGGMAGLVAGYQLIKAGHDVTILEGNSRIGGRIFTKRSPFTNGNYLDMGAMRVPTGHELTMSYIKKWQLELQPFINDSPNDLIYVNGVRVRASEYMKNPQILEYPLMPSEQRKTASEILIEAIQPFLIQYKNSTDEQKLKLRKAFDHYSMGDLLRYNPFGENLSANAITKVKILLGFEGFPEFAFMAILKDILGSVFLGDNQFFQIRGGSDRLPYKFYQSIKDHVLLNQKVTQIQQAQNNIVVNTIHNKNGEKSTFLSDYILIAIPFSVLQFINIEPHDTFSFDKWRAIREIHYAPSVKVGIEFGERFWEKEGIEGGKLTTDLPNRFAHYPSHGIGEDGPAVMLASYCWEDNAQLWDSLSPPQRVQEALQGLSMVHGEKVYDHFMNGTSFSWTRNPFSAGCFTLFRPHQYSELSEKIKAVEGRFHFAGEHTSNFHGWIEGAVESGLRAAFEIHMRQ</sequence>
<dbReference type="Gene3D" id="1.10.405.10">
    <property type="entry name" value="Guanine Nucleotide Dissociation Inhibitor, domain 1"/>
    <property type="match status" value="1"/>
</dbReference>
<dbReference type="Proteomes" id="UP001646157">
    <property type="component" value="Unassembled WGS sequence"/>
</dbReference>
<comment type="cofactor">
    <cofactor evidence="1">
        <name>FAD</name>
        <dbReference type="ChEBI" id="CHEBI:57692"/>
    </cofactor>
</comment>
<dbReference type="EC" id="1.4.3.4" evidence="4"/>
<evidence type="ECO:0000256" key="1">
    <source>
        <dbReference type="ARBA" id="ARBA00001974"/>
    </source>
</evidence>
<dbReference type="EMBL" id="JAFBDZ010000001">
    <property type="protein sequence ID" value="MBM7583796.1"/>
    <property type="molecule type" value="Genomic_DNA"/>
</dbReference>
<dbReference type="InterPro" id="IPR036188">
    <property type="entry name" value="FAD/NAD-bd_sf"/>
</dbReference>
<dbReference type="PANTHER" id="PTHR10742:SF342">
    <property type="entry name" value="AMINE OXIDASE"/>
    <property type="match status" value="1"/>
</dbReference>
<dbReference type="PANTHER" id="PTHR10742">
    <property type="entry name" value="FLAVIN MONOAMINE OXIDASE"/>
    <property type="match status" value="1"/>
</dbReference>
<accession>A0ABS2N877</accession>
<evidence type="ECO:0000313" key="5">
    <source>
        <dbReference type="Proteomes" id="UP001646157"/>
    </source>
</evidence>
<dbReference type="Gene3D" id="3.50.50.60">
    <property type="entry name" value="FAD/NAD(P)-binding domain"/>
    <property type="match status" value="1"/>
</dbReference>
<organism evidence="4 5">
    <name type="scientific">Rossellomorea pakistanensis</name>
    <dbReference type="NCBI Taxonomy" id="992288"/>
    <lineage>
        <taxon>Bacteria</taxon>
        <taxon>Bacillati</taxon>
        <taxon>Bacillota</taxon>
        <taxon>Bacilli</taxon>
        <taxon>Bacillales</taxon>
        <taxon>Bacillaceae</taxon>
        <taxon>Rossellomorea</taxon>
    </lineage>
</organism>
<dbReference type="SUPFAM" id="SSF54373">
    <property type="entry name" value="FAD-linked reductases, C-terminal domain"/>
    <property type="match status" value="1"/>
</dbReference>
<dbReference type="RefSeq" id="WP_239587343.1">
    <property type="nucleotide sequence ID" value="NZ_JAFBDZ010000001.1"/>
</dbReference>
<dbReference type="InterPro" id="IPR050281">
    <property type="entry name" value="Flavin_monoamine_oxidase"/>
</dbReference>
<evidence type="ECO:0000313" key="4">
    <source>
        <dbReference type="EMBL" id="MBM7583796.1"/>
    </source>
</evidence>
<dbReference type="GO" id="GO:0097621">
    <property type="term" value="F:monoamine oxidase activity"/>
    <property type="evidence" value="ECO:0007669"/>
    <property type="project" value="UniProtKB-EC"/>
</dbReference>
<dbReference type="InterPro" id="IPR001613">
    <property type="entry name" value="Flavin_amine_oxidase"/>
</dbReference>
<name>A0ABS2N877_9BACI</name>
<keyword evidence="2 4" id="KW-0560">Oxidoreductase</keyword>
<feature type="domain" description="Amine oxidase" evidence="3">
    <location>
        <begin position="46"/>
        <end position="494"/>
    </location>
</feature>